<reference evidence="10 11" key="1">
    <citation type="submission" date="2018-02" db="EMBL/GenBank/DDBJ databases">
        <title>Draft genome of wild Prunus yedoensis var. nudiflora.</title>
        <authorList>
            <person name="Baek S."/>
            <person name="Kim J.-H."/>
            <person name="Choi K."/>
            <person name="Kim G.-B."/>
            <person name="Cho A."/>
            <person name="Jang H."/>
            <person name="Shin C.-H."/>
            <person name="Yu H.-J."/>
            <person name="Mun J.-H."/>
        </authorList>
    </citation>
    <scope>NUCLEOTIDE SEQUENCE [LARGE SCALE GENOMIC DNA]</scope>
    <source>
        <strain evidence="11">cv. Jeju island</strain>
        <tissue evidence="10">Leaf</tissue>
    </source>
</reference>
<gene>
    <name evidence="10" type="ORF">Pyn_36001</name>
</gene>
<comment type="subcellular location">
    <subcellularLocation>
        <location evidence="1">Secreted</location>
        <location evidence="1">Extracellular space</location>
        <location evidence="1">Apoplast</location>
    </subcellularLocation>
</comment>
<dbReference type="Proteomes" id="UP000250321">
    <property type="component" value="Unassembled WGS sequence"/>
</dbReference>
<evidence type="ECO:0000256" key="3">
    <source>
        <dbReference type="ARBA" id="ARBA00022523"/>
    </source>
</evidence>
<dbReference type="GO" id="GO:1901371">
    <property type="term" value="P:regulation of leaf morphogenesis"/>
    <property type="evidence" value="ECO:0007669"/>
    <property type="project" value="TreeGrafter"/>
</dbReference>
<dbReference type="InterPro" id="IPR033250">
    <property type="entry name" value="CEP"/>
</dbReference>
<proteinExistence type="inferred from homology"/>
<dbReference type="GO" id="GO:1902025">
    <property type="term" value="P:nitrate import"/>
    <property type="evidence" value="ECO:0007669"/>
    <property type="project" value="TreeGrafter"/>
</dbReference>
<evidence type="ECO:0000256" key="4">
    <source>
        <dbReference type="ARBA" id="ARBA00022525"/>
    </source>
</evidence>
<feature type="chain" id="PRO_5016374546" evidence="9">
    <location>
        <begin position="30"/>
        <end position="141"/>
    </location>
</feature>
<keyword evidence="6 9" id="KW-0732">Signal</keyword>
<dbReference type="EMBL" id="PJQY01000121">
    <property type="protein sequence ID" value="PQQ18184.1"/>
    <property type="molecule type" value="Genomic_DNA"/>
</dbReference>
<keyword evidence="4" id="KW-0964">Secreted</keyword>
<organism evidence="10 11">
    <name type="scientific">Prunus yedoensis var. nudiflora</name>
    <dbReference type="NCBI Taxonomy" id="2094558"/>
    <lineage>
        <taxon>Eukaryota</taxon>
        <taxon>Viridiplantae</taxon>
        <taxon>Streptophyta</taxon>
        <taxon>Embryophyta</taxon>
        <taxon>Tracheophyta</taxon>
        <taxon>Spermatophyta</taxon>
        <taxon>Magnoliopsida</taxon>
        <taxon>eudicotyledons</taxon>
        <taxon>Gunneridae</taxon>
        <taxon>Pentapetalae</taxon>
        <taxon>rosids</taxon>
        <taxon>fabids</taxon>
        <taxon>Rosales</taxon>
        <taxon>Rosaceae</taxon>
        <taxon>Amygdaloideae</taxon>
        <taxon>Amygdaleae</taxon>
        <taxon>Prunus</taxon>
    </lineage>
</organism>
<comment type="similarity">
    <text evidence="2">Belongs to the C-terminally encoded plant signaling peptide (CEP) family.</text>
</comment>
<dbReference type="GO" id="GO:2000280">
    <property type="term" value="P:regulation of root development"/>
    <property type="evidence" value="ECO:0007669"/>
    <property type="project" value="TreeGrafter"/>
</dbReference>
<dbReference type="STRING" id="2094558.A0A314ZLA3"/>
<feature type="region of interest" description="Disordered" evidence="8">
    <location>
        <begin position="104"/>
        <end position="141"/>
    </location>
</feature>
<comment type="caution">
    <text evidence="10">The sequence shown here is derived from an EMBL/GenBank/DDBJ whole genome shotgun (WGS) entry which is preliminary data.</text>
</comment>
<evidence type="ECO:0000313" key="11">
    <source>
        <dbReference type="Proteomes" id="UP000250321"/>
    </source>
</evidence>
<name>A0A314ZLA3_PRUYE</name>
<dbReference type="GO" id="GO:0005179">
    <property type="term" value="F:hormone activity"/>
    <property type="evidence" value="ECO:0007669"/>
    <property type="project" value="UniProtKB-KW"/>
</dbReference>
<evidence type="ECO:0000256" key="1">
    <source>
        <dbReference type="ARBA" id="ARBA00004271"/>
    </source>
</evidence>
<dbReference type="GO" id="GO:0006995">
    <property type="term" value="P:cellular response to nitrogen starvation"/>
    <property type="evidence" value="ECO:0007669"/>
    <property type="project" value="UniProtKB-ARBA"/>
</dbReference>
<evidence type="ECO:0000256" key="5">
    <source>
        <dbReference type="ARBA" id="ARBA00022702"/>
    </source>
</evidence>
<evidence type="ECO:0000256" key="7">
    <source>
        <dbReference type="ARBA" id="ARBA00023278"/>
    </source>
</evidence>
<dbReference type="GO" id="GO:0048364">
    <property type="term" value="P:root development"/>
    <property type="evidence" value="ECO:0007669"/>
    <property type="project" value="InterPro"/>
</dbReference>
<sequence>MALNKLTFISYSLLSLLIILTWEIQSIDARPLNSRSKNELRNFQTHTKTLQKKLEINVGHFNDFHGKSTTVASSIVVAGHINDFHGKSTTEASTIVVASPLPLQDGQVGGAAQPPPPAHGVDDFRPTAPGHSPGVGHSIQN</sequence>
<dbReference type="AlphaFoldDB" id="A0A314ZLA3"/>
<evidence type="ECO:0000256" key="2">
    <source>
        <dbReference type="ARBA" id="ARBA00008963"/>
    </source>
</evidence>
<evidence type="ECO:0000256" key="9">
    <source>
        <dbReference type="SAM" id="SignalP"/>
    </source>
</evidence>
<evidence type="ECO:0000313" key="10">
    <source>
        <dbReference type="EMBL" id="PQQ18184.1"/>
    </source>
</evidence>
<dbReference type="PANTHER" id="PTHR33348:SF40">
    <property type="entry name" value="PRECURSOR OF CEP3"/>
    <property type="match status" value="1"/>
</dbReference>
<keyword evidence="11" id="KW-1185">Reference proteome</keyword>
<keyword evidence="3" id="KW-0052">Apoplast</keyword>
<protein>
    <submittedName>
        <fullName evidence="10">Uncharacterized protein</fullName>
    </submittedName>
</protein>
<accession>A0A314ZLA3</accession>
<keyword evidence="5" id="KW-0372">Hormone</keyword>
<dbReference type="OrthoDB" id="1414493at2759"/>
<keyword evidence="7" id="KW-0379">Hydroxylation</keyword>
<dbReference type="GO" id="GO:0048046">
    <property type="term" value="C:apoplast"/>
    <property type="evidence" value="ECO:0007669"/>
    <property type="project" value="UniProtKB-SubCell"/>
</dbReference>
<dbReference type="PANTHER" id="PTHR33348">
    <property type="entry name" value="PRECURSOR OF CEP5"/>
    <property type="match status" value="1"/>
</dbReference>
<feature type="signal peptide" evidence="9">
    <location>
        <begin position="1"/>
        <end position="29"/>
    </location>
</feature>
<evidence type="ECO:0000256" key="6">
    <source>
        <dbReference type="ARBA" id="ARBA00022729"/>
    </source>
</evidence>
<evidence type="ECO:0000256" key="8">
    <source>
        <dbReference type="SAM" id="MobiDB-lite"/>
    </source>
</evidence>